<dbReference type="AlphaFoldDB" id="A0A284R630"/>
<dbReference type="OMA" id="MVIFREW"/>
<protein>
    <submittedName>
        <fullName evidence="1">Uncharacterized protein</fullName>
    </submittedName>
</protein>
<name>A0A284R630_ARMOS</name>
<dbReference type="EMBL" id="FUEG01000004">
    <property type="protein sequence ID" value="SJL04142.1"/>
    <property type="molecule type" value="Genomic_DNA"/>
</dbReference>
<evidence type="ECO:0000313" key="1">
    <source>
        <dbReference type="EMBL" id="SJL04142.1"/>
    </source>
</evidence>
<accession>A0A284R630</accession>
<gene>
    <name evidence="1" type="ORF">ARMOST_07502</name>
</gene>
<sequence length="215" mass="24240">MSLSYLGCDWDDMKNLLLSMQKDIRPSGNPTAKHLQTLASQLSRFSDASAVGTNFKVDSLGSKHRHYLLWSKTQDEAVLNVQGVIAEAYIPLITNTNIKLISKAYQSVKIVSNADDVQFTNALHAISRLENFMVRHYSPMEGNGVTAMVRDIPAIRAENRLLVPRNSCQDRAMEPTQDVDPEGLLRDTIRQGAHMYMEDNMVIFREWTQDAKGKL</sequence>
<dbReference type="Proteomes" id="UP000219338">
    <property type="component" value="Unassembled WGS sequence"/>
</dbReference>
<keyword evidence="2" id="KW-1185">Reference proteome</keyword>
<reference evidence="2" key="1">
    <citation type="journal article" date="2017" name="Nat. Ecol. Evol.">
        <title>Genome expansion and lineage-specific genetic innovations in the forest pathogenic fungi Armillaria.</title>
        <authorList>
            <person name="Sipos G."/>
            <person name="Prasanna A.N."/>
            <person name="Walter M.C."/>
            <person name="O'Connor E."/>
            <person name="Balint B."/>
            <person name="Krizsan K."/>
            <person name="Kiss B."/>
            <person name="Hess J."/>
            <person name="Varga T."/>
            <person name="Slot J."/>
            <person name="Riley R."/>
            <person name="Boka B."/>
            <person name="Rigling D."/>
            <person name="Barry K."/>
            <person name="Lee J."/>
            <person name="Mihaltcheva S."/>
            <person name="LaButti K."/>
            <person name="Lipzen A."/>
            <person name="Waldron R."/>
            <person name="Moloney N.M."/>
            <person name="Sperisen C."/>
            <person name="Kredics L."/>
            <person name="Vagvoelgyi C."/>
            <person name="Patrignani A."/>
            <person name="Fitzpatrick D."/>
            <person name="Nagy I."/>
            <person name="Doyle S."/>
            <person name="Anderson J.B."/>
            <person name="Grigoriev I.V."/>
            <person name="Gueldener U."/>
            <person name="Muensterkoetter M."/>
            <person name="Nagy L.G."/>
        </authorList>
    </citation>
    <scope>NUCLEOTIDE SEQUENCE [LARGE SCALE GENOMIC DNA]</scope>
    <source>
        <strain evidence="2">C18/9</strain>
    </source>
</reference>
<dbReference type="OrthoDB" id="2691355at2759"/>
<proteinExistence type="predicted"/>
<organism evidence="1 2">
    <name type="scientific">Armillaria ostoyae</name>
    <name type="common">Armillaria root rot fungus</name>
    <dbReference type="NCBI Taxonomy" id="47428"/>
    <lineage>
        <taxon>Eukaryota</taxon>
        <taxon>Fungi</taxon>
        <taxon>Dikarya</taxon>
        <taxon>Basidiomycota</taxon>
        <taxon>Agaricomycotina</taxon>
        <taxon>Agaricomycetes</taxon>
        <taxon>Agaricomycetidae</taxon>
        <taxon>Agaricales</taxon>
        <taxon>Marasmiineae</taxon>
        <taxon>Physalacriaceae</taxon>
        <taxon>Armillaria</taxon>
    </lineage>
</organism>
<evidence type="ECO:0000313" key="2">
    <source>
        <dbReference type="Proteomes" id="UP000219338"/>
    </source>
</evidence>